<dbReference type="InterPro" id="IPR036388">
    <property type="entry name" value="WH-like_DNA-bd_sf"/>
</dbReference>
<dbReference type="GO" id="GO:0003700">
    <property type="term" value="F:DNA-binding transcription factor activity"/>
    <property type="evidence" value="ECO:0007669"/>
    <property type="project" value="InterPro"/>
</dbReference>
<gene>
    <name evidence="5" type="primary">mcbR</name>
    <name evidence="5" type="ORF">Mlute_02521</name>
</gene>
<name>A0A399ECE4_9DEIN</name>
<keyword evidence="3" id="KW-0804">Transcription</keyword>
<keyword evidence="6" id="KW-1185">Reference proteome</keyword>
<comment type="caution">
    <text evidence="5">The sequence shown here is derived from an EMBL/GenBank/DDBJ whole genome shotgun (WGS) entry which is preliminary data.</text>
</comment>
<evidence type="ECO:0000256" key="2">
    <source>
        <dbReference type="ARBA" id="ARBA00023125"/>
    </source>
</evidence>
<dbReference type="SMART" id="SM00345">
    <property type="entry name" value="HTH_GNTR"/>
    <property type="match status" value="1"/>
</dbReference>
<protein>
    <submittedName>
        <fullName evidence="5">HTH-type transcriptional regulator McbR</fullName>
    </submittedName>
</protein>
<dbReference type="SUPFAM" id="SSF48008">
    <property type="entry name" value="GntR ligand-binding domain-like"/>
    <property type="match status" value="1"/>
</dbReference>
<accession>A0A399ECE4</accession>
<sequence length="243" mass="27438">MEKAPPSRDGQNVLHIHDRLRASILRGLLAPGQVTSQLELARDLGVGRTPLREALRLLQREGLVLQEPNRRVRIAALSVSDAEEIYTLRITLEAMALRLSVPRLTPEDFAELEGLYAQMEHYIRTQDIERLDTPHRAFHLRFVRAAGSRWVEEIGRLFDHAERYRLSFFQAHPERGQLRQAEHRAILDAAARRDVAATIAGMARHYAHTALVVFNELQPGYVSARLSAVLEAVAPGALDEVQL</sequence>
<dbReference type="OrthoDB" id="9781630at2"/>
<dbReference type="InterPro" id="IPR036390">
    <property type="entry name" value="WH_DNA-bd_sf"/>
</dbReference>
<dbReference type="InterPro" id="IPR011711">
    <property type="entry name" value="GntR_C"/>
</dbReference>
<feature type="domain" description="HTH gntR-type" evidence="4">
    <location>
        <begin position="10"/>
        <end position="77"/>
    </location>
</feature>
<dbReference type="AlphaFoldDB" id="A0A399ECE4"/>
<dbReference type="Gene3D" id="1.10.10.10">
    <property type="entry name" value="Winged helix-like DNA-binding domain superfamily/Winged helix DNA-binding domain"/>
    <property type="match status" value="1"/>
</dbReference>
<organism evidence="5 6">
    <name type="scientific">Meiothermus luteus</name>
    <dbReference type="NCBI Taxonomy" id="2026184"/>
    <lineage>
        <taxon>Bacteria</taxon>
        <taxon>Thermotogati</taxon>
        <taxon>Deinococcota</taxon>
        <taxon>Deinococci</taxon>
        <taxon>Thermales</taxon>
        <taxon>Thermaceae</taxon>
        <taxon>Meiothermus</taxon>
    </lineage>
</organism>
<dbReference type="PROSITE" id="PS50949">
    <property type="entry name" value="HTH_GNTR"/>
    <property type="match status" value="1"/>
</dbReference>
<keyword evidence="1" id="KW-0805">Transcription regulation</keyword>
<dbReference type="InterPro" id="IPR008920">
    <property type="entry name" value="TF_FadR/GntR_C"/>
</dbReference>
<dbReference type="Pfam" id="PF00392">
    <property type="entry name" value="GntR"/>
    <property type="match status" value="1"/>
</dbReference>
<reference evidence="5 6" key="1">
    <citation type="submission" date="2018-08" db="EMBL/GenBank/DDBJ databases">
        <title>Meiothermus luteus KCTC 52599 genome sequencing project.</title>
        <authorList>
            <person name="Da Costa M.S."/>
            <person name="Albuquerque L."/>
            <person name="Raposo P."/>
            <person name="Froufe H.J.C."/>
            <person name="Barroso C.S."/>
            <person name="Egas C."/>
        </authorList>
    </citation>
    <scope>NUCLEOTIDE SEQUENCE [LARGE SCALE GENOMIC DNA]</scope>
    <source>
        <strain evidence="5 6">KCTC 52599</strain>
    </source>
</reference>
<dbReference type="Proteomes" id="UP000265800">
    <property type="component" value="Unassembled WGS sequence"/>
</dbReference>
<dbReference type="PANTHER" id="PTHR43537">
    <property type="entry name" value="TRANSCRIPTIONAL REGULATOR, GNTR FAMILY"/>
    <property type="match status" value="1"/>
</dbReference>
<evidence type="ECO:0000259" key="4">
    <source>
        <dbReference type="PROSITE" id="PS50949"/>
    </source>
</evidence>
<dbReference type="PRINTS" id="PR00035">
    <property type="entry name" value="HTHGNTR"/>
</dbReference>
<evidence type="ECO:0000256" key="3">
    <source>
        <dbReference type="ARBA" id="ARBA00023163"/>
    </source>
</evidence>
<dbReference type="SMART" id="SM00895">
    <property type="entry name" value="FCD"/>
    <property type="match status" value="1"/>
</dbReference>
<dbReference type="RefSeq" id="WP_119361038.1">
    <property type="nucleotide sequence ID" value="NZ_QWKZ01000113.1"/>
</dbReference>
<dbReference type="GO" id="GO:0003677">
    <property type="term" value="F:DNA binding"/>
    <property type="evidence" value="ECO:0007669"/>
    <property type="project" value="UniProtKB-KW"/>
</dbReference>
<dbReference type="SUPFAM" id="SSF46785">
    <property type="entry name" value="Winged helix' DNA-binding domain"/>
    <property type="match status" value="1"/>
</dbReference>
<keyword evidence="2" id="KW-0238">DNA-binding</keyword>
<dbReference type="PANTHER" id="PTHR43537:SF24">
    <property type="entry name" value="GLUCONATE OPERON TRANSCRIPTIONAL REPRESSOR"/>
    <property type="match status" value="1"/>
</dbReference>
<evidence type="ECO:0000313" key="5">
    <source>
        <dbReference type="EMBL" id="RIH82347.1"/>
    </source>
</evidence>
<dbReference type="CDD" id="cd07377">
    <property type="entry name" value="WHTH_GntR"/>
    <property type="match status" value="1"/>
</dbReference>
<dbReference type="InterPro" id="IPR000524">
    <property type="entry name" value="Tscrpt_reg_HTH_GntR"/>
</dbReference>
<evidence type="ECO:0000313" key="6">
    <source>
        <dbReference type="Proteomes" id="UP000265800"/>
    </source>
</evidence>
<dbReference type="Pfam" id="PF07729">
    <property type="entry name" value="FCD"/>
    <property type="match status" value="1"/>
</dbReference>
<dbReference type="Gene3D" id="1.20.120.530">
    <property type="entry name" value="GntR ligand-binding domain-like"/>
    <property type="match status" value="1"/>
</dbReference>
<proteinExistence type="predicted"/>
<evidence type="ECO:0000256" key="1">
    <source>
        <dbReference type="ARBA" id="ARBA00023015"/>
    </source>
</evidence>
<dbReference type="EMBL" id="QWKZ01000113">
    <property type="protein sequence ID" value="RIH82347.1"/>
    <property type="molecule type" value="Genomic_DNA"/>
</dbReference>